<sequence length="184" mass="19700">MRIRATLNALALRLDGNETPEMLRKALADLPPLPLEVEVAGAVGQGVLEALLELGRERGLQLRPQRGEKYIPYTEVIDQTLRSGSRVESPGTVVILGDVNAGAEVVAAGDIIVVGKLRGLAHAGATGREEAAIWAMSLEAKQLRIAHHVAQAPEGQGGPRGPERARVHEGQIVVEAWGKPREKR</sequence>
<evidence type="ECO:0000313" key="6">
    <source>
        <dbReference type="Proteomes" id="UP000265800"/>
    </source>
</evidence>
<dbReference type="Gene3D" id="2.160.20.70">
    <property type="match status" value="1"/>
</dbReference>
<keyword evidence="3" id="KW-0131">Cell cycle</keyword>
<protein>
    <submittedName>
        <fullName evidence="5">Putative septum site-determining protein MinC</fullName>
    </submittedName>
</protein>
<dbReference type="AlphaFoldDB" id="A0A399EFV2"/>
<dbReference type="Pfam" id="PF03775">
    <property type="entry name" value="MinC_C"/>
    <property type="match status" value="1"/>
</dbReference>
<dbReference type="GO" id="GO:0000902">
    <property type="term" value="P:cell morphogenesis"/>
    <property type="evidence" value="ECO:0007669"/>
    <property type="project" value="InterPro"/>
</dbReference>
<dbReference type="GO" id="GO:0000917">
    <property type="term" value="P:division septum assembly"/>
    <property type="evidence" value="ECO:0007669"/>
    <property type="project" value="UniProtKB-KW"/>
</dbReference>
<dbReference type="InterPro" id="IPR013033">
    <property type="entry name" value="MinC"/>
</dbReference>
<evidence type="ECO:0000256" key="2">
    <source>
        <dbReference type="ARBA" id="ARBA00023210"/>
    </source>
</evidence>
<keyword evidence="1" id="KW-0132">Cell division</keyword>
<dbReference type="InterPro" id="IPR016098">
    <property type="entry name" value="CAP/MinC_C"/>
</dbReference>
<keyword evidence="6" id="KW-1185">Reference proteome</keyword>
<feature type="domain" description="Septum formation inhibitor MinC C-terminal" evidence="4">
    <location>
        <begin position="76"/>
        <end position="175"/>
    </location>
</feature>
<dbReference type="InterPro" id="IPR036145">
    <property type="entry name" value="MinC_C_sf"/>
</dbReference>
<dbReference type="RefSeq" id="WP_119361011.1">
    <property type="nucleotide sequence ID" value="NZ_QWKZ01000109.1"/>
</dbReference>
<dbReference type="GO" id="GO:1901891">
    <property type="term" value="P:regulation of cell septum assembly"/>
    <property type="evidence" value="ECO:0007669"/>
    <property type="project" value="InterPro"/>
</dbReference>
<dbReference type="PANTHER" id="PTHR34108">
    <property type="entry name" value="SEPTUM SITE-DETERMINING PROTEIN MINC"/>
    <property type="match status" value="1"/>
</dbReference>
<evidence type="ECO:0000259" key="4">
    <source>
        <dbReference type="Pfam" id="PF03775"/>
    </source>
</evidence>
<evidence type="ECO:0000313" key="5">
    <source>
        <dbReference type="EMBL" id="RIH82443.1"/>
    </source>
</evidence>
<dbReference type="InterPro" id="IPR005526">
    <property type="entry name" value="Septum_form_inhib_MinC_C"/>
</dbReference>
<gene>
    <name evidence="5" type="primary">minC</name>
    <name evidence="5" type="ORF">Mlute_02495</name>
</gene>
<dbReference type="OrthoDB" id="9790810at2"/>
<evidence type="ECO:0000256" key="3">
    <source>
        <dbReference type="ARBA" id="ARBA00023306"/>
    </source>
</evidence>
<dbReference type="SUPFAM" id="SSF63848">
    <property type="entry name" value="Cell-division inhibitor MinC, C-terminal domain"/>
    <property type="match status" value="1"/>
</dbReference>
<comment type="caution">
    <text evidence="5">The sequence shown here is derived from an EMBL/GenBank/DDBJ whole genome shotgun (WGS) entry which is preliminary data.</text>
</comment>
<organism evidence="5 6">
    <name type="scientific">Meiothermus luteus</name>
    <dbReference type="NCBI Taxonomy" id="2026184"/>
    <lineage>
        <taxon>Bacteria</taxon>
        <taxon>Thermotogati</taxon>
        <taxon>Deinococcota</taxon>
        <taxon>Deinococci</taxon>
        <taxon>Thermales</taxon>
        <taxon>Thermaceae</taxon>
        <taxon>Meiothermus</taxon>
    </lineage>
</organism>
<keyword evidence="2" id="KW-0717">Septation</keyword>
<dbReference type="PANTHER" id="PTHR34108:SF1">
    <property type="entry name" value="SEPTUM SITE-DETERMINING PROTEIN MINC"/>
    <property type="match status" value="1"/>
</dbReference>
<evidence type="ECO:0000256" key="1">
    <source>
        <dbReference type="ARBA" id="ARBA00022618"/>
    </source>
</evidence>
<reference evidence="5 6" key="1">
    <citation type="submission" date="2018-08" db="EMBL/GenBank/DDBJ databases">
        <title>Meiothermus luteus KCTC 52599 genome sequencing project.</title>
        <authorList>
            <person name="Da Costa M.S."/>
            <person name="Albuquerque L."/>
            <person name="Raposo P."/>
            <person name="Froufe H.J.C."/>
            <person name="Barroso C.S."/>
            <person name="Egas C."/>
        </authorList>
    </citation>
    <scope>NUCLEOTIDE SEQUENCE [LARGE SCALE GENOMIC DNA]</scope>
    <source>
        <strain evidence="5 6">KCTC 52599</strain>
    </source>
</reference>
<dbReference type="EMBL" id="QWKZ01000109">
    <property type="protein sequence ID" value="RIH82443.1"/>
    <property type="molecule type" value="Genomic_DNA"/>
</dbReference>
<accession>A0A399EFV2</accession>
<dbReference type="Proteomes" id="UP000265800">
    <property type="component" value="Unassembled WGS sequence"/>
</dbReference>
<proteinExistence type="predicted"/>
<name>A0A399EFV2_9DEIN</name>